<dbReference type="InterPro" id="IPR036291">
    <property type="entry name" value="NAD(P)-bd_dom_sf"/>
</dbReference>
<protein>
    <submittedName>
        <fullName evidence="7">3-hydroxyisobutyrate dehydrogenase</fullName>
    </submittedName>
</protein>
<accession>A0A2T0SER0</accession>
<dbReference type="Gene3D" id="1.10.1040.10">
    <property type="entry name" value="N-(1-d-carboxylethyl)-l-norvaline Dehydrogenase, domain 2"/>
    <property type="match status" value="1"/>
</dbReference>
<keyword evidence="2" id="KW-0560">Oxidoreductase</keyword>
<evidence type="ECO:0000313" key="7">
    <source>
        <dbReference type="EMBL" id="PRY31881.1"/>
    </source>
</evidence>
<comment type="similarity">
    <text evidence="1">Belongs to the HIBADH-related family.</text>
</comment>
<organism evidence="7 8">
    <name type="scientific">Pseudosporangium ferrugineum</name>
    <dbReference type="NCBI Taxonomy" id="439699"/>
    <lineage>
        <taxon>Bacteria</taxon>
        <taxon>Bacillati</taxon>
        <taxon>Actinomycetota</taxon>
        <taxon>Actinomycetes</taxon>
        <taxon>Micromonosporales</taxon>
        <taxon>Micromonosporaceae</taxon>
        <taxon>Pseudosporangium</taxon>
    </lineage>
</organism>
<gene>
    <name evidence="7" type="ORF">CLV70_10292</name>
</gene>
<evidence type="ECO:0000256" key="4">
    <source>
        <dbReference type="PIRSR" id="PIRSR000103-1"/>
    </source>
</evidence>
<dbReference type="OrthoDB" id="3185659at2"/>
<evidence type="ECO:0000256" key="2">
    <source>
        <dbReference type="ARBA" id="ARBA00023002"/>
    </source>
</evidence>
<dbReference type="InterPro" id="IPR006115">
    <property type="entry name" value="6PGDH_NADP-bd"/>
</dbReference>
<dbReference type="Pfam" id="PF03446">
    <property type="entry name" value="NAD_binding_2"/>
    <property type="match status" value="1"/>
</dbReference>
<dbReference type="RefSeq" id="WP_106125121.1">
    <property type="nucleotide sequence ID" value="NZ_PVZG01000002.1"/>
</dbReference>
<proteinExistence type="inferred from homology"/>
<dbReference type="InterPro" id="IPR013328">
    <property type="entry name" value="6PGD_dom2"/>
</dbReference>
<dbReference type="InterPro" id="IPR008927">
    <property type="entry name" value="6-PGluconate_DH-like_C_sf"/>
</dbReference>
<dbReference type="GO" id="GO:0016491">
    <property type="term" value="F:oxidoreductase activity"/>
    <property type="evidence" value="ECO:0007669"/>
    <property type="project" value="UniProtKB-KW"/>
</dbReference>
<dbReference type="PANTHER" id="PTHR43580">
    <property type="entry name" value="OXIDOREDUCTASE GLYR1-RELATED"/>
    <property type="match status" value="1"/>
</dbReference>
<feature type="domain" description="6-phosphogluconate dehydrogenase NADP-binding" evidence="5">
    <location>
        <begin position="3"/>
        <end position="154"/>
    </location>
</feature>
<sequence>MRVAVLGAGVMGAGMVGALRRAGHEVAVWNRTASRARELSATGAVPAATVTEAVTGADAVLTVLFDTAATLAVKAELTAALAPGAVWIQTATVGPDGIAEIAAEVPAILDAPVLGTKKPAEDGTLVVLVSGDPALRDRCAPVFEAIGSRTVVAGDTVGPASALKLVCNSWVALAMAGIAQSVRFADALGVPPGLFLEAIDGTATGMPYAQVKGGAIVAGDYTPSFAVDGVVKDLGLMIEAAGRTGFPAELLRAAQDLYVRTAEAGHGDADMAAVAEVFRR</sequence>
<feature type="domain" description="3-hydroxyisobutyrate dehydrogenase-like NAD-binding" evidence="6">
    <location>
        <begin position="158"/>
        <end position="277"/>
    </location>
</feature>
<dbReference type="InterPro" id="IPR051265">
    <property type="entry name" value="HIBADH-related_NP60_sf"/>
</dbReference>
<dbReference type="InterPro" id="IPR015815">
    <property type="entry name" value="HIBADH-related"/>
</dbReference>
<dbReference type="PIRSF" id="PIRSF000103">
    <property type="entry name" value="HIBADH"/>
    <property type="match status" value="1"/>
</dbReference>
<evidence type="ECO:0000259" key="6">
    <source>
        <dbReference type="Pfam" id="PF14833"/>
    </source>
</evidence>
<dbReference type="GO" id="GO:0050661">
    <property type="term" value="F:NADP binding"/>
    <property type="evidence" value="ECO:0007669"/>
    <property type="project" value="InterPro"/>
</dbReference>
<dbReference type="Gene3D" id="3.40.50.720">
    <property type="entry name" value="NAD(P)-binding Rossmann-like Domain"/>
    <property type="match status" value="1"/>
</dbReference>
<dbReference type="InterPro" id="IPR029154">
    <property type="entry name" value="HIBADH-like_NADP-bd"/>
</dbReference>
<dbReference type="AlphaFoldDB" id="A0A2T0SER0"/>
<feature type="active site" evidence="4">
    <location>
        <position position="164"/>
    </location>
</feature>
<evidence type="ECO:0000259" key="5">
    <source>
        <dbReference type="Pfam" id="PF03446"/>
    </source>
</evidence>
<comment type="caution">
    <text evidence="7">The sequence shown here is derived from an EMBL/GenBank/DDBJ whole genome shotgun (WGS) entry which is preliminary data.</text>
</comment>
<keyword evidence="3" id="KW-0520">NAD</keyword>
<evidence type="ECO:0000256" key="3">
    <source>
        <dbReference type="ARBA" id="ARBA00023027"/>
    </source>
</evidence>
<reference evidence="7 8" key="1">
    <citation type="submission" date="2018-03" db="EMBL/GenBank/DDBJ databases">
        <title>Genomic Encyclopedia of Archaeal and Bacterial Type Strains, Phase II (KMG-II): from individual species to whole genera.</title>
        <authorList>
            <person name="Goeker M."/>
        </authorList>
    </citation>
    <scope>NUCLEOTIDE SEQUENCE [LARGE SCALE GENOMIC DNA]</scope>
    <source>
        <strain evidence="7 8">DSM 45348</strain>
    </source>
</reference>
<dbReference type="Pfam" id="PF14833">
    <property type="entry name" value="NAD_binding_11"/>
    <property type="match status" value="1"/>
</dbReference>
<dbReference type="SUPFAM" id="SSF51735">
    <property type="entry name" value="NAD(P)-binding Rossmann-fold domains"/>
    <property type="match status" value="1"/>
</dbReference>
<dbReference type="EMBL" id="PVZG01000002">
    <property type="protein sequence ID" value="PRY31881.1"/>
    <property type="molecule type" value="Genomic_DNA"/>
</dbReference>
<dbReference type="PANTHER" id="PTHR43580:SF2">
    <property type="entry name" value="CYTOKINE-LIKE NUCLEAR FACTOR N-PAC"/>
    <property type="match status" value="1"/>
</dbReference>
<evidence type="ECO:0000313" key="8">
    <source>
        <dbReference type="Proteomes" id="UP000239209"/>
    </source>
</evidence>
<dbReference type="GO" id="GO:0051287">
    <property type="term" value="F:NAD binding"/>
    <property type="evidence" value="ECO:0007669"/>
    <property type="project" value="InterPro"/>
</dbReference>
<evidence type="ECO:0000256" key="1">
    <source>
        <dbReference type="ARBA" id="ARBA00009080"/>
    </source>
</evidence>
<keyword evidence="8" id="KW-1185">Reference proteome</keyword>
<dbReference type="Proteomes" id="UP000239209">
    <property type="component" value="Unassembled WGS sequence"/>
</dbReference>
<name>A0A2T0SER0_9ACTN</name>
<dbReference type="SUPFAM" id="SSF48179">
    <property type="entry name" value="6-phosphogluconate dehydrogenase C-terminal domain-like"/>
    <property type="match status" value="1"/>
</dbReference>